<name>A0ABD7YH33_9BURK</name>
<feature type="compositionally biased region" description="Basic and acidic residues" evidence="1">
    <location>
        <begin position="83"/>
        <end position="92"/>
    </location>
</feature>
<dbReference type="RefSeq" id="WP_143330930.1">
    <property type="nucleotide sequence ID" value="NZ_CABVQO010000096.1"/>
</dbReference>
<geneLocation type="plasmid" evidence="3 4">
    <name>unnamed3</name>
</geneLocation>
<accession>A0ABD7YH33</accession>
<evidence type="ECO:0008006" key="5">
    <source>
        <dbReference type="Google" id="ProtNLM"/>
    </source>
</evidence>
<reference evidence="3 4" key="1">
    <citation type="submission" date="2021-12" db="EMBL/GenBank/DDBJ databases">
        <title>Genomic and phenotypic characterization of three Burkholderia contaminans isolates recovered from different sources.</title>
        <authorList>
            <person name="Lopez De Volder A."/>
            <person name="Fan Y."/>
            <person name="Nunvar J."/>
            <person name="Herrera T."/>
            <person name="Timp W."/>
            <person name="Degrossi J."/>
        </authorList>
    </citation>
    <scope>NUCLEOTIDE SEQUENCE [LARGE SCALE GENOMIC DNA]</scope>
    <source>
        <strain evidence="3 4">LMG 23361</strain>
        <plasmid evidence="3 4">unnamed3</plasmid>
    </source>
</reference>
<evidence type="ECO:0000256" key="2">
    <source>
        <dbReference type="SAM" id="SignalP"/>
    </source>
</evidence>
<evidence type="ECO:0000313" key="4">
    <source>
        <dbReference type="Proteomes" id="UP001220209"/>
    </source>
</evidence>
<feature type="region of interest" description="Disordered" evidence="1">
    <location>
        <begin position="83"/>
        <end position="112"/>
    </location>
</feature>
<dbReference type="AlphaFoldDB" id="A0ABD7YH33"/>
<proteinExistence type="predicted"/>
<evidence type="ECO:0000313" key="3">
    <source>
        <dbReference type="EMBL" id="WFN24011.1"/>
    </source>
</evidence>
<dbReference type="EMBL" id="CP090645">
    <property type="protein sequence ID" value="WFN24011.1"/>
    <property type="molecule type" value="Genomic_DNA"/>
</dbReference>
<feature type="chain" id="PRO_5044855368" description="Type IV pilus biogenesis protein PilP" evidence="2">
    <location>
        <begin position="28"/>
        <end position="180"/>
    </location>
</feature>
<organism evidence="3 4">
    <name type="scientific">Burkholderia contaminans</name>
    <dbReference type="NCBI Taxonomy" id="488447"/>
    <lineage>
        <taxon>Bacteria</taxon>
        <taxon>Pseudomonadati</taxon>
        <taxon>Pseudomonadota</taxon>
        <taxon>Betaproteobacteria</taxon>
        <taxon>Burkholderiales</taxon>
        <taxon>Burkholderiaceae</taxon>
        <taxon>Burkholderia</taxon>
        <taxon>Burkholderia cepacia complex</taxon>
    </lineage>
</organism>
<gene>
    <name evidence="3" type="ORF">LXE91_42240</name>
</gene>
<keyword evidence="3" id="KW-0614">Plasmid</keyword>
<protein>
    <recommendedName>
        <fullName evidence="5">Type IV pilus biogenesis protein PilP</fullName>
    </recommendedName>
</protein>
<keyword evidence="2" id="KW-0732">Signal</keyword>
<evidence type="ECO:0000256" key="1">
    <source>
        <dbReference type="SAM" id="MobiDB-lite"/>
    </source>
</evidence>
<sequence length="180" mass="18479">MNRNLTTIVSRLAAGAGALLLALHGHAAALQAPGVATASQPASAVAPASASTDSDTLALARARIPLLQAEREITALEKEIAQNRQAADDAKRPKLLGGAGGPTAAGIPMGELPPVARRSADVALVGVGSYDGRNTATLVINNVTHDVKVGDALENGWTVARIARDGVQLAQGRQTRWVKF</sequence>
<feature type="signal peptide" evidence="2">
    <location>
        <begin position="1"/>
        <end position="27"/>
    </location>
</feature>
<dbReference type="Proteomes" id="UP001220209">
    <property type="component" value="Plasmid unnamed3"/>
</dbReference>